<organism evidence="1 2">
    <name type="scientific">Sinorhizobium alkalisoli</name>
    <dbReference type="NCBI Taxonomy" id="1752398"/>
    <lineage>
        <taxon>Bacteria</taxon>
        <taxon>Pseudomonadati</taxon>
        <taxon>Pseudomonadota</taxon>
        <taxon>Alphaproteobacteria</taxon>
        <taxon>Hyphomicrobiales</taxon>
        <taxon>Rhizobiaceae</taxon>
        <taxon>Sinorhizobium/Ensifer group</taxon>
        <taxon>Sinorhizobium</taxon>
    </lineage>
</organism>
<reference evidence="2" key="1">
    <citation type="submission" date="2016-05" db="EMBL/GenBank/DDBJ databases">
        <authorList>
            <person name="Li Y."/>
        </authorList>
    </citation>
    <scope>NUCLEOTIDE SEQUENCE [LARGE SCALE GENOMIC DNA]</scope>
    <source>
        <strain evidence="2">YIC4027</strain>
    </source>
</reference>
<evidence type="ECO:0000313" key="1">
    <source>
        <dbReference type="EMBL" id="ODR91832.1"/>
    </source>
</evidence>
<keyword evidence="2" id="KW-1185">Reference proteome</keyword>
<dbReference type="Proteomes" id="UP000094342">
    <property type="component" value="Unassembled WGS sequence"/>
</dbReference>
<dbReference type="AlphaFoldDB" id="A0A1E3VE24"/>
<dbReference type="STRING" id="1752398.A8M32_07505"/>
<comment type="caution">
    <text evidence="1">The sequence shown here is derived from an EMBL/GenBank/DDBJ whole genome shotgun (WGS) entry which is preliminary data.</text>
</comment>
<sequence length="60" mass="6829">MPCIFKAITLSFFRRAETRAYCMYPLIDLDQRTKTCSDSKCYSDLRASIKTRGAVVLDGT</sequence>
<dbReference type="EMBL" id="LYBW01000051">
    <property type="protein sequence ID" value="ODR91832.1"/>
    <property type="molecule type" value="Genomic_DNA"/>
</dbReference>
<name>A0A1E3VE24_9HYPH</name>
<gene>
    <name evidence="1" type="ORF">A8M32_07505</name>
</gene>
<evidence type="ECO:0000313" key="2">
    <source>
        <dbReference type="Proteomes" id="UP000094342"/>
    </source>
</evidence>
<accession>A0A1E3VE24</accession>
<protein>
    <submittedName>
        <fullName evidence="1">Uncharacterized protein</fullName>
    </submittedName>
</protein>
<proteinExistence type="predicted"/>